<dbReference type="AlphaFoldDB" id="X1G0S3"/>
<feature type="non-terminal residue" evidence="1">
    <location>
        <position position="195"/>
    </location>
</feature>
<evidence type="ECO:0000313" key="1">
    <source>
        <dbReference type="EMBL" id="GAH38415.1"/>
    </source>
</evidence>
<dbReference type="EMBL" id="BARU01013575">
    <property type="protein sequence ID" value="GAH38415.1"/>
    <property type="molecule type" value="Genomic_DNA"/>
</dbReference>
<reference evidence="1" key="1">
    <citation type="journal article" date="2014" name="Front. Microbiol.">
        <title>High frequency of phylogenetically diverse reductive dehalogenase-homologous genes in deep subseafloor sedimentary metagenomes.</title>
        <authorList>
            <person name="Kawai M."/>
            <person name="Futagami T."/>
            <person name="Toyoda A."/>
            <person name="Takaki Y."/>
            <person name="Nishi S."/>
            <person name="Hori S."/>
            <person name="Arai W."/>
            <person name="Tsubouchi T."/>
            <person name="Morono Y."/>
            <person name="Uchiyama I."/>
            <person name="Ito T."/>
            <person name="Fujiyama A."/>
            <person name="Inagaki F."/>
            <person name="Takami H."/>
        </authorList>
    </citation>
    <scope>NUCLEOTIDE SEQUENCE</scope>
    <source>
        <strain evidence="1">Expedition CK06-06</strain>
    </source>
</reference>
<accession>X1G0S3</accession>
<gene>
    <name evidence="1" type="ORF">S03H2_24435</name>
</gene>
<protein>
    <submittedName>
        <fullName evidence="1">Uncharacterized protein</fullName>
    </submittedName>
</protein>
<feature type="non-terminal residue" evidence="1">
    <location>
        <position position="1"/>
    </location>
</feature>
<sequence length="195" mass="23085">EKYVKEKKEKNILLWSKKDILYIENLIQQLGPIAKYQIYSVIFTGKKQKSLKKSFLALRGKMGGRCFYSFFISAKELLNYTYVHHRKLTDIVEASQAYQRMLRSTKLKQKSLKKSFLALRGKMGGRCFYSFFISAKELLNYTYVHHRKLTDIVEASQAYQRMLRSTKLKEIKRFIDDEEGYFANSIIINFSKQLK</sequence>
<name>X1G0S3_9ZZZZ</name>
<comment type="caution">
    <text evidence="1">The sequence shown here is derived from an EMBL/GenBank/DDBJ whole genome shotgun (WGS) entry which is preliminary data.</text>
</comment>
<proteinExistence type="predicted"/>
<organism evidence="1">
    <name type="scientific">marine sediment metagenome</name>
    <dbReference type="NCBI Taxonomy" id="412755"/>
    <lineage>
        <taxon>unclassified sequences</taxon>
        <taxon>metagenomes</taxon>
        <taxon>ecological metagenomes</taxon>
    </lineage>
</organism>